<dbReference type="Pfam" id="PF00781">
    <property type="entry name" value="DAGK_cat"/>
    <property type="match status" value="1"/>
</dbReference>
<dbReference type="OMA" id="KHYVMYS"/>
<comment type="subcellular location">
    <subcellularLocation>
        <location evidence="1">Endomembrane system</location>
    </subcellularLocation>
</comment>
<gene>
    <name evidence="11" type="primary">LOC111601810</name>
</gene>
<evidence type="ECO:0000256" key="8">
    <source>
        <dbReference type="SAM" id="MobiDB-lite"/>
    </source>
</evidence>
<feature type="region of interest" description="Disordered" evidence="8">
    <location>
        <begin position="1"/>
        <end position="25"/>
    </location>
</feature>
<dbReference type="CTD" id="32089"/>
<feature type="region of interest" description="Disordered" evidence="8">
    <location>
        <begin position="109"/>
        <end position="147"/>
    </location>
</feature>
<organism evidence="10 11">
    <name type="scientific">Drosophila hydei</name>
    <name type="common">Fruit fly</name>
    <dbReference type="NCBI Taxonomy" id="7224"/>
    <lineage>
        <taxon>Eukaryota</taxon>
        <taxon>Metazoa</taxon>
        <taxon>Ecdysozoa</taxon>
        <taxon>Arthropoda</taxon>
        <taxon>Hexapoda</taxon>
        <taxon>Insecta</taxon>
        <taxon>Pterygota</taxon>
        <taxon>Neoptera</taxon>
        <taxon>Endopterygota</taxon>
        <taxon>Diptera</taxon>
        <taxon>Brachycera</taxon>
        <taxon>Muscomorpha</taxon>
        <taxon>Ephydroidea</taxon>
        <taxon>Drosophilidae</taxon>
        <taxon>Drosophila</taxon>
    </lineage>
</organism>
<evidence type="ECO:0000256" key="2">
    <source>
        <dbReference type="ARBA" id="ARBA00022679"/>
    </source>
</evidence>
<dbReference type="GO" id="GO:0012505">
    <property type="term" value="C:endomembrane system"/>
    <property type="evidence" value="ECO:0007669"/>
    <property type="project" value="UniProtKB-SubCell"/>
</dbReference>
<dbReference type="Gene3D" id="3.40.50.10330">
    <property type="entry name" value="Probable inorganic polyphosphate/atp-NAD kinase, domain 1"/>
    <property type="match status" value="1"/>
</dbReference>
<dbReference type="GO" id="GO:0046512">
    <property type="term" value="P:sphingosine biosynthetic process"/>
    <property type="evidence" value="ECO:0007669"/>
    <property type="project" value="TreeGrafter"/>
</dbReference>
<evidence type="ECO:0000256" key="3">
    <source>
        <dbReference type="ARBA" id="ARBA00022741"/>
    </source>
</evidence>
<keyword evidence="5" id="KW-0067">ATP-binding</keyword>
<proteinExistence type="predicted"/>
<dbReference type="RefSeq" id="XP_023174376.1">
    <property type="nucleotide sequence ID" value="XM_023318608.2"/>
</dbReference>
<dbReference type="InterPro" id="IPR050187">
    <property type="entry name" value="Lipid_Phosphate_FormReg"/>
</dbReference>
<dbReference type="EC" id="2.7.1.91" evidence="7"/>
<dbReference type="InterPro" id="IPR016064">
    <property type="entry name" value="NAD/diacylglycerol_kinase_sf"/>
</dbReference>
<dbReference type="AlphaFoldDB" id="A0A6J1M0T7"/>
<sequence length="681" mass="76339">MTANLKQRAERQESEVDSPLKPMLHTEADAAAEELNGAAGAAEESEELIGIFYVENRRRKQNIKIVVKLCPDGVYLRRETTQNDHINEQLIRIDDIIGSSCGQRLKKRTRGGLNSCKSTKNQEQQQQQEQHQHPDEDDYGEEDQQRKAADTSAYLYIYAYLKKEKPLRRVQTLRILRFRTSDDYAENLATARLWHRTIRKHKRRSGAAGETARAAGKKLLILLNPKSGSGKGRELFQKQVAPLLREAETQYDLQITTHPNYAQEFVRSRKDLMERYSGIVVASGDGLFYEVLNGLMGRMDWRRACRELPMGIIPCGSGNGLAKSIAHHCNEPYEPKPLLHATLICVAGRATPMDVVRVELNHRDKHYVMYSFLSIGWGLIADIDIESEKLRSIGSQRFFLWAIRRLITLRCYRGKIYYLPAKSSTGQPAGAAAAAAKAAESGPETPAGQANNQSEPQSPEFSEFRDLPDDEDVELRDSQSDPDQFADALSLDRSIYRQNADSWHSAVSRRTAYYSIGGHSSRSNRSRLNVTQRIEAANAEFNQLMPKGTIPGLQLPLPAADGWLHEEGEFVMVHAAYTTHLASDCFFAPESRLNDGLIYLVIIRAGVGRSQLLNFLLGLHSGTHLPLEEDPHIQVVPVRAFRIEPSGSHGIITIDGERVDYGPIQAEVFPGLINVMTTTGQ</sequence>
<evidence type="ECO:0000256" key="4">
    <source>
        <dbReference type="ARBA" id="ARBA00022777"/>
    </source>
</evidence>
<dbReference type="GeneID" id="111601810"/>
<evidence type="ECO:0000256" key="5">
    <source>
        <dbReference type="ARBA" id="ARBA00022840"/>
    </source>
</evidence>
<keyword evidence="3" id="KW-0547">Nucleotide-binding</keyword>
<evidence type="ECO:0000313" key="11">
    <source>
        <dbReference type="RefSeq" id="XP_023174376.1"/>
    </source>
</evidence>
<dbReference type="GO" id="GO:0005524">
    <property type="term" value="F:ATP binding"/>
    <property type="evidence" value="ECO:0007669"/>
    <property type="project" value="UniProtKB-KW"/>
</dbReference>
<dbReference type="InterPro" id="IPR001206">
    <property type="entry name" value="Diacylglycerol_kinase_cat_dom"/>
</dbReference>
<evidence type="ECO:0000259" key="9">
    <source>
        <dbReference type="PROSITE" id="PS50146"/>
    </source>
</evidence>
<evidence type="ECO:0000313" key="10">
    <source>
        <dbReference type="Proteomes" id="UP000504633"/>
    </source>
</evidence>
<dbReference type="Pfam" id="PF19279">
    <property type="entry name" value="YegS_C"/>
    <property type="match status" value="1"/>
</dbReference>
<dbReference type="Gene3D" id="2.60.200.40">
    <property type="match status" value="1"/>
</dbReference>
<dbReference type="PANTHER" id="PTHR12358:SF112">
    <property type="entry name" value="LD11247P-RELATED"/>
    <property type="match status" value="1"/>
</dbReference>
<evidence type="ECO:0000256" key="7">
    <source>
        <dbReference type="ARBA" id="ARBA00044037"/>
    </source>
</evidence>
<dbReference type="PROSITE" id="PS50146">
    <property type="entry name" value="DAGK"/>
    <property type="match status" value="1"/>
</dbReference>
<dbReference type="InterPro" id="IPR017438">
    <property type="entry name" value="ATP-NAD_kinase_N"/>
</dbReference>
<dbReference type="PANTHER" id="PTHR12358">
    <property type="entry name" value="SPHINGOSINE KINASE"/>
    <property type="match status" value="1"/>
</dbReference>
<evidence type="ECO:0000256" key="6">
    <source>
        <dbReference type="ARBA" id="ARBA00023136"/>
    </source>
</evidence>
<name>A0A6J1M0T7_DROHY</name>
<dbReference type="GO" id="GO:0042981">
    <property type="term" value="P:regulation of apoptotic process"/>
    <property type="evidence" value="ECO:0007669"/>
    <property type="project" value="UniProtKB-ARBA"/>
</dbReference>
<feature type="domain" description="DAGKc" evidence="9">
    <location>
        <begin position="214"/>
        <end position="362"/>
    </location>
</feature>
<feature type="region of interest" description="Disordered" evidence="8">
    <location>
        <begin position="434"/>
        <end position="465"/>
    </location>
</feature>
<accession>A0A6J1M0T7</accession>
<dbReference type="GO" id="GO:0008481">
    <property type="term" value="F:sphingosine kinase activity"/>
    <property type="evidence" value="ECO:0007669"/>
    <property type="project" value="UniProtKB-EC"/>
</dbReference>
<dbReference type="FunFam" id="3.40.50.10330:FF:000005">
    <property type="entry name" value="Sphingosine kinase 2"/>
    <property type="match status" value="1"/>
</dbReference>
<reference evidence="11" key="1">
    <citation type="submission" date="2025-08" db="UniProtKB">
        <authorList>
            <consortium name="RefSeq"/>
        </authorList>
    </citation>
    <scope>IDENTIFICATION</scope>
    <source>
        <strain evidence="11">15085-1641.00</strain>
        <tissue evidence="11">Whole body</tissue>
    </source>
</reference>
<keyword evidence="2" id="KW-0808">Transferase</keyword>
<dbReference type="Proteomes" id="UP000504633">
    <property type="component" value="Unplaced"/>
</dbReference>
<evidence type="ECO:0000256" key="1">
    <source>
        <dbReference type="ARBA" id="ARBA00004308"/>
    </source>
</evidence>
<dbReference type="GO" id="GO:0005737">
    <property type="term" value="C:cytoplasm"/>
    <property type="evidence" value="ECO:0007669"/>
    <property type="project" value="UniProtKB-ARBA"/>
</dbReference>
<dbReference type="InterPro" id="IPR045540">
    <property type="entry name" value="YegS/DAGK_C"/>
</dbReference>
<dbReference type="KEGG" id="dhe:111601810"/>
<dbReference type="SMART" id="SM00046">
    <property type="entry name" value="DAGKc"/>
    <property type="match status" value="1"/>
</dbReference>
<protein>
    <recommendedName>
        <fullName evidence="7">sphingosine kinase</fullName>
        <ecNumber evidence="7">2.7.1.91</ecNumber>
    </recommendedName>
</protein>
<dbReference type="OrthoDB" id="3853857at2759"/>
<dbReference type="SUPFAM" id="SSF111331">
    <property type="entry name" value="NAD kinase/diacylglycerol kinase-like"/>
    <property type="match status" value="1"/>
</dbReference>
<dbReference type="GO" id="GO:0016020">
    <property type="term" value="C:membrane"/>
    <property type="evidence" value="ECO:0007669"/>
    <property type="project" value="TreeGrafter"/>
</dbReference>
<keyword evidence="6" id="KW-0472">Membrane</keyword>
<keyword evidence="4 11" id="KW-0418">Kinase</keyword>
<keyword evidence="10" id="KW-1185">Reference proteome</keyword>
<feature type="compositionally biased region" description="Polar residues" evidence="8">
    <location>
        <begin position="448"/>
        <end position="460"/>
    </location>
</feature>